<protein>
    <submittedName>
        <fullName evidence="2">Uncharacterized protein</fullName>
    </submittedName>
</protein>
<dbReference type="Proteomes" id="UP001054837">
    <property type="component" value="Unassembled WGS sequence"/>
</dbReference>
<sequence length="162" mass="18912">PANRTRKNERCCKQRAATVICRYCKGYRQDVIETNGKTQEQKPTKAAEKILNHDQTSGNNDRNNLTKHQKNHPKANRRQEHEYIAIKNVKTIRNGGIIIETENEKDVDKLIQISKEKDELNNKFQIDKPKARKAHIILFDVSKDTKEEDIMDCLRNQFLEQG</sequence>
<organism evidence="2 3">
    <name type="scientific">Caerostris darwini</name>
    <dbReference type="NCBI Taxonomy" id="1538125"/>
    <lineage>
        <taxon>Eukaryota</taxon>
        <taxon>Metazoa</taxon>
        <taxon>Ecdysozoa</taxon>
        <taxon>Arthropoda</taxon>
        <taxon>Chelicerata</taxon>
        <taxon>Arachnida</taxon>
        <taxon>Araneae</taxon>
        <taxon>Araneomorphae</taxon>
        <taxon>Entelegynae</taxon>
        <taxon>Araneoidea</taxon>
        <taxon>Araneidae</taxon>
        <taxon>Caerostris</taxon>
    </lineage>
</organism>
<gene>
    <name evidence="2" type="ORF">CDAR_470151</name>
</gene>
<dbReference type="AlphaFoldDB" id="A0AAV4TP79"/>
<feature type="compositionally biased region" description="Basic residues" evidence="1">
    <location>
        <begin position="65"/>
        <end position="76"/>
    </location>
</feature>
<feature type="non-terminal residue" evidence="2">
    <location>
        <position position="1"/>
    </location>
</feature>
<proteinExistence type="predicted"/>
<keyword evidence="3" id="KW-1185">Reference proteome</keyword>
<evidence type="ECO:0000313" key="3">
    <source>
        <dbReference type="Proteomes" id="UP001054837"/>
    </source>
</evidence>
<reference evidence="2 3" key="1">
    <citation type="submission" date="2021-06" db="EMBL/GenBank/DDBJ databases">
        <title>Caerostris darwini draft genome.</title>
        <authorList>
            <person name="Kono N."/>
            <person name="Arakawa K."/>
        </authorList>
    </citation>
    <scope>NUCLEOTIDE SEQUENCE [LARGE SCALE GENOMIC DNA]</scope>
</reference>
<accession>A0AAV4TP79</accession>
<feature type="region of interest" description="Disordered" evidence="1">
    <location>
        <begin position="53"/>
        <end position="77"/>
    </location>
</feature>
<evidence type="ECO:0000256" key="1">
    <source>
        <dbReference type="SAM" id="MobiDB-lite"/>
    </source>
</evidence>
<comment type="caution">
    <text evidence="2">The sequence shown here is derived from an EMBL/GenBank/DDBJ whole genome shotgun (WGS) entry which is preliminary data.</text>
</comment>
<name>A0AAV4TP79_9ARAC</name>
<dbReference type="EMBL" id="BPLQ01010090">
    <property type="protein sequence ID" value="GIY48270.1"/>
    <property type="molecule type" value="Genomic_DNA"/>
</dbReference>
<evidence type="ECO:0000313" key="2">
    <source>
        <dbReference type="EMBL" id="GIY48270.1"/>
    </source>
</evidence>
<feature type="compositionally biased region" description="Polar residues" evidence="1">
    <location>
        <begin position="53"/>
        <end position="63"/>
    </location>
</feature>